<gene>
    <name evidence="1" type="ORF">G9H71_03275</name>
</gene>
<comment type="caution">
    <text evidence="1">The sequence shown here is derived from an EMBL/GenBank/DDBJ whole genome shotgun (WGS) entry which is preliminary data.</text>
</comment>
<organism evidence="1 2">
    <name type="scientific">Motilibacter deserti</name>
    <dbReference type="NCBI Taxonomy" id="2714956"/>
    <lineage>
        <taxon>Bacteria</taxon>
        <taxon>Bacillati</taxon>
        <taxon>Actinomycetota</taxon>
        <taxon>Actinomycetes</taxon>
        <taxon>Motilibacterales</taxon>
        <taxon>Motilibacteraceae</taxon>
        <taxon>Motilibacter</taxon>
    </lineage>
</organism>
<protein>
    <recommendedName>
        <fullName evidence="3">ATP-grasp domain-containing protein</fullName>
    </recommendedName>
</protein>
<evidence type="ECO:0000313" key="1">
    <source>
        <dbReference type="EMBL" id="NHC12800.1"/>
    </source>
</evidence>
<reference evidence="1 2" key="1">
    <citation type="submission" date="2020-03" db="EMBL/GenBank/DDBJ databases">
        <title>Two novel Motilibacter sp.</title>
        <authorList>
            <person name="Liu S."/>
        </authorList>
    </citation>
    <scope>NUCLEOTIDE SEQUENCE [LARGE SCALE GENOMIC DNA]</scope>
    <source>
        <strain evidence="1 2">E257</strain>
    </source>
</reference>
<evidence type="ECO:0008006" key="3">
    <source>
        <dbReference type="Google" id="ProtNLM"/>
    </source>
</evidence>
<dbReference type="Proteomes" id="UP000800981">
    <property type="component" value="Unassembled WGS sequence"/>
</dbReference>
<accession>A0ABX0GSY5</accession>
<proteinExistence type="predicted"/>
<keyword evidence="2" id="KW-1185">Reference proteome</keyword>
<evidence type="ECO:0000313" key="2">
    <source>
        <dbReference type="Proteomes" id="UP000800981"/>
    </source>
</evidence>
<sequence>MHWVWQELVRDTRLPAPWDRWLDNRPGWRLRRWASPLQPLAWLATGTPPGRIGYAPGPLTALRRRRHARAGRPVRLCLLEGPVAGASFGPVTAYWINEHSSVVHAVVDDEPERADVVWVQTQDPVPLHVRTAIRESLSRVGHDVPVLNRLENHDAYHRPDTFARLRDAGVSVPDPEPREGDLVVVKGPGQTSRKELRRLDGPLPAGHRAFGYVDARGADGLHRRYRAFHFLGVVHATDVIVSTGWEAGLGTLAGHEPVFEMSEQEQQQVRTIGRELGLDWFCVDFVRRADDGAAVFTDVNVYPTPVVAEFVDAQLRARGRWHFLDTPARMGLDEPQGRFWPRFDAAVLSLLEAPAAEPTALGA</sequence>
<dbReference type="SUPFAM" id="SSF56059">
    <property type="entry name" value="Glutathione synthetase ATP-binding domain-like"/>
    <property type="match status" value="1"/>
</dbReference>
<name>A0ABX0GSY5_9ACTN</name>
<dbReference type="RefSeq" id="WP_166277762.1">
    <property type="nucleotide sequence ID" value="NZ_JAANNP010000001.1"/>
</dbReference>
<dbReference type="EMBL" id="JAANNP010000001">
    <property type="protein sequence ID" value="NHC12800.1"/>
    <property type="molecule type" value="Genomic_DNA"/>
</dbReference>